<dbReference type="GO" id="GO:0005829">
    <property type="term" value="C:cytosol"/>
    <property type="evidence" value="ECO:0007669"/>
    <property type="project" value="TreeGrafter"/>
</dbReference>
<dbReference type="CDD" id="cd02257">
    <property type="entry name" value="Peptidase_C19"/>
    <property type="match status" value="1"/>
</dbReference>
<dbReference type="EMBL" id="JAEUBG010005079">
    <property type="protein sequence ID" value="KAH3678541.1"/>
    <property type="molecule type" value="Genomic_DNA"/>
</dbReference>
<proteinExistence type="predicted"/>
<dbReference type="Gene3D" id="3.90.70.10">
    <property type="entry name" value="Cysteine proteinases"/>
    <property type="match status" value="1"/>
</dbReference>
<accession>A0A9P8TH06</accession>
<gene>
    <name evidence="8" type="ORF">WICPIJ_008834</name>
</gene>
<dbReference type="GO" id="GO:0006508">
    <property type="term" value="P:proteolysis"/>
    <property type="evidence" value="ECO:0007669"/>
    <property type="project" value="UniProtKB-KW"/>
</dbReference>
<dbReference type="Pfam" id="PF00443">
    <property type="entry name" value="UCH"/>
    <property type="match status" value="1"/>
</dbReference>
<feature type="domain" description="USP" evidence="7">
    <location>
        <begin position="1"/>
        <end position="357"/>
    </location>
</feature>
<organism evidence="8 9">
    <name type="scientific">Wickerhamomyces pijperi</name>
    <name type="common">Yeast</name>
    <name type="synonym">Pichia pijperi</name>
    <dbReference type="NCBI Taxonomy" id="599730"/>
    <lineage>
        <taxon>Eukaryota</taxon>
        <taxon>Fungi</taxon>
        <taxon>Dikarya</taxon>
        <taxon>Ascomycota</taxon>
        <taxon>Saccharomycotina</taxon>
        <taxon>Saccharomycetes</taxon>
        <taxon>Phaffomycetales</taxon>
        <taxon>Wickerhamomycetaceae</taxon>
        <taxon>Wickerhamomyces</taxon>
    </lineage>
</organism>
<evidence type="ECO:0000313" key="9">
    <source>
        <dbReference type="Proteomes" id="UP000774326"/>
    </source>
</evidence>
<evidence type="ECO:0000256" key="6">
    <source>
        <dbReference type="ARBA" id="ARBA00022807"/>
    </source>
</evidence>
<evidence type="ECO:0000256" key="1">
    <source>
        <dbReference type="ARBA" id="ARBA00000707"/>
    </source>
</evidence>
<dbReference type="OrthoDB" id="429671at2759"/>
<reference evidence="8" key="2">
    <citation type="submission" date="2021-01" db="EMBL/GenBank/DDBJ databases">
        <authorList>
            <person name="Schikora-Tamarit M.A."/>
        </authorList>
    </citation>
    <scope>NUCLEOTIDE SEQUENCE</scope>
    <source>
        <strain evidence="8">CBS2887</strain>
    </source>
</reference>
<dbReference type="AlphaFoldDB" id="A0A9P8TH06"/>
<reference evidence="8" key="1">
    <citation type="journal article" date="2021" name="Open Biol.">
        <title>Shared evolutionary footprints suggest mitochondrial oxidative damage underlies multiple complex I losses in fungi.</title>
        <authorList>
            <person name="Schikora-Tamarit M.A."/>
            <person name="Marcet-Houben M."/>
            <person name="Nosek J."/>
            <person name="Gabaldon T."/>
        </authorList>
    </citation>
    <scope>NUCLEOTIDE SEQUENCE</scope>
    <source>
        <strain evidence="8">CBS2887</strain>
    </source>
</reference>
<comment type="caution">
    <text evidence="8">The sequence shown here is derived from an EMBL/GenBank/DDBJ whole genome shotgun (WGS) entry which is preliminary data.</text>
</comment>
<evidence type="ECO:0000256" key="5">
    <source>
        <dbReference type="ARBA" id="ARBA00022801"/>
    </source>
</evidence>
<keyword evidence="4" id="KW-0833">Ubl conjugation pathway</keyword>
<dbReference type="GO" id="GO:0016579">
    <property type="term" value="P:protein deubiquitination"/>
    <property type="evidence" value="ECO:0007669"/>
    <property type="project" value="InterPro"/>
</dbReference>
<dbReference type="GO" id="GO:0004843">
    <property type="term" value="F:cysteine-type deubiquitinase activity"/>
    <property type="evidence" value="ECO:0007669"/>
    <property type="project" value="UniProtKB-EC"/>
</dbReference>
<keyword evidence="5" id="KW-0378">Hydrolase</keyword>
<dbReference type="PANTHER" id="PTHR24006:SF687">
    <property type="entry name" value="UBIQUITIN CARBOXYL-TERMINAL HYDROLASE 10"/>
    <property type="match status" value="1"/>
</dbReference>
<keyword evidence="3" id="KW-0645">Protease</keyword>
<dbReference type="InterPro" id="IPR038765">
    <property type="entry name" value="Papain-like_cys_pep_sf"/>
</dbReference>
<evidence type="ECO:0000256" key="3">
    <source>
        <dbReference type="ARBA" id="ARBA00022670"/>
    </source>
</evidence>
<evidence type="ECO:0000259" key="7">
    <source>
        <dbReference type="PROSITE" id="PS50235"/>
    </source>
</evidence>
<dbReference type="InterPro" id="IPR028889">
    <property type="entry name" value="USP"/>
</dbReference>
<dbReference type="Proteomes" id="UP000774326">
    <property type="component" value="Unassembled WGS sequence"/>
</dbReference>
<dbReference type="PROSITE" id="PS50235">
    <property type="entry name" value="USP_3"/>
    <property type="match status" value="1"/>
</dbReference>
<dbReference type="InterPro" id="IPR018200">
    <property type="entry name" value="USP_CS"/>
</dbReference>
<dbReference type="PANTHER" id="PTHR24006">
    <property type="entry name" value="UBIQUITIN CARBOXYL-TERMINAL HYDROLASE"/>
    <property type="match status" value="1"/>
</dbReference>
<dbReference type="EC" id="3.4.19.12" evidence="2"/>
<name>A0A9P8TH06_WICPI</name>
<sequence>MNIKDSKSPLFDALVDFFKEFVQKNEGKEFGENITPSEIYSAITAHNNFQHLQWGQQEDAEEFFGYLLDGLNEEFTESVKNLSEAEIKSLLNSILNDETRNNIKASIKKFNSPELESQENKVTTTSSTTVGEDGWQEVNNSKKIVSSSRREVEIKPSPINHLFGGQFRSTLKVPNEKHTQSITLDPFLQIQLDISDDEITSLTEAFKRISTIEELQYKANGGKDVIATKQTFIDRLPNVLIIHLKRFSFTNKTSRYGRIEKIRKVIEYKEKLSVPVECLSPAIRSTPAEYKLIGVVYHHGLNSDGGHYTVDVLRNGSGNKWIRIDDTNITSLELEHVLPNPGSEESKTAYILMYQRISA</sequence>
<protein>
    <recommendedName>
        <fullName evidence="2">ubiquitinyl hydrolase 1</fullName>
        <ecNumber evidence="2">3.4.19.12</ecNumber>
    </recommendedName>
</protein>
<keyword evidence="9" id="KW-1185">Reference proteome</keyword>
<dbReference type="GO" id="GO:0005634">
    <property type="term" value="C:nucleus"/>
    <property type="evidence" value="ECO:0007669"/>
    <property type="project" value="TreeGrafter"/>
</dbReference>
<dbReference type="PROSITE" id="PS00973">
    <property type="entry name" value="USP_2"/>
    <property type="match status" value="1"/>
</dbReference>
<evidence type="ECO:0000256" key="4">
    <source>
        <dbReference type="ARBA" id="ARBA00022786"/>
    </source>
</evidence>
<comment type="catalytic activity">
    <reaction evidence="1">
        <text>Thiol-dependent hydrolysis of ester, thioester, amide, peptide and isopeptide bonds formed by the C-terminal Gly of ubiquitin (a 76-residue protein attached to proteins as an intracellular targeting signal).</text>
        <dbReference type="EC" id="3.4.19.12"/>
    </reaction>
</comment>
<evidence type="ECO:0000256" key="2">
    <source>
        <dbReference type="ARBA" id="ARBA00012759"/>
    </source>
</evidence>
<evidence type="ECO:0000313" key="8">
    <source>
        <dbReference type="EMBL" id="KAH3678541.1"/>
    </source>
</evidence>
<keyword evidence="6" id="KW-0788">Thiol protease</keyword>
<dbReference type="InterPro" id="IPR001394">
    <property type="entry name" value="Peptidase_C19_UCH"/>
</dbReference>
<dbReference type="SUPFAM" id="SSF54001">
    <property type="entry name" value="Cysteine proteinases"/>
    <property type="match status" value="1"/>
</dbReference>
<dbReference type="InterPro" id="IPR050164">
    <property type="entry name" value="Peptidase_C19"/>
</dbReference>